<dbReference type="EMBL" id="BMZE01000003">
    <property type="protein sequence ID" value="GHA31645.1"/>
    <property type="molecule type" value="Genomic_DNA"/>
</dbReference>
<reference evidence="4" key="2">
    <citation type="submission" date="2020-09" db="EMBL/GenBank/DDBJ databases">
        <authorList>
            <person name="Sun Q."/>
            <person name="Kim S."/>
        </authorList>
    </citation>
    <scope>NUCLEOTIDE SEQUENCE</scope>
    <source>
        <strain evidence="4">KCTC 32437</strain>
    </source>
</reference>
<feature type="region of interest" description="Disordered" evidence="2">
    <location>
        <begin position="143"/>
        <end position="162"/>
    </location>
</feature>
<feature type="domain" description="VOC" evidence="3">
    <location>
        <begin position="21"/>
        <end position="135"/>
    </location>
</feature>
<dbReference type="InterPro" id="IPR053863">
    <property type="entry name" value="Glyoxy/Ble-like_N"/>
</dbReference>
<protein>
    <submittedName>
        <fullName evidence="4">Glyoxalase</fullName>
    </submittedName>
</protein>
<gene>
    <name evidence="4" type="ORF">GCM10007989_29640</name>
</gene>
<name>A0A918VXI6_9HYPH</name>
<evidence type="ECO:0000256" key="1">
    <source>
        <dbReference type="ARBA" id="ARBA00022723"/>
    </source>
</evidence>
<dbReference type="GO" id="GO:0046872">
    <property type="term" value="F:metal ion binding"/>
    <property type="evidence" value="ECO:0007669"/>
    <property type="project" value="UniProtKB-KW"/>
</dbReference>
<keyword evidence="5" id="KW-1185">Reference proteome</keyword>
<dbReference type="Pfam" id="PF22677">
    <property type="entry name" value="Ble-like_N"/>
    <property type="match status" value="1"/>
</dbReference>
<keyword evidence="1" id="KW-0479">Metal-binding</keyword>
<evidence type="ECO:0000256" key="2">
    <source>
        <dbReference type="SAM" id="MobiDB-lite"/>
    </source>
</evidence>
<dbReference type="InterPro" id="IPR018146">
    <property type="entry name" value="Glyoxalase_1_CS"/>
</dbReference>
<evidence type="ECO:0000259" key="3">
    <source>
        <dbReference type="PROSITE" id="PS51819"/>
    </source>
</evidence>
<evidence type="ECO:0000313" key="5">
    <source>
        <dbReference type="Proteomes" id="UP000646579"/>
    </source>
</evidence>
<dbReference type="PANTHER" id="PTHR43279:SF1">
    <property type="entry name" value="CATECHOL-2,3-DIOXYGENASE"/>
    <property type="match status" value="1"/>
</dbReference>
<dbReference type="PROSITE" id="PS51819">
    <property type="entry name" value="VOC"/>
    <property type="match status" value="2"/>
</dbReference>
<dbReference type="GO" id="GO:0004462">
    <property type="term" value="F:lactoylglutathione lyase activity"/>
    <property type="evidence" value="ECO:0007669"/>
    <property type="project" value="InterPro"/>
</dbReference>
<feature type="domain" description="VOC" evidence="3">
    <location>
        <begin position="189"/>
        <end position="305"/>
    </location>
</feature>
<dbReference type="RefSeq" id="WP_189426499.1">
    <property type="nucleotide sequence ID" value="NZ_BMZE01000003.1"/>
</dbReference>
<dbReference type="PANTHER" id="PTHR43279">
    <property type="entry name" value="CATECHOL-2,3-DIOXYGENASE"/>
    <property type="match status" value="1"/>
</dbReference>
<dbReference type="InterPro" id="IPR029068">
    <property type="entry name" value="Glyas_Bleomycin-R_OHBP_Dase"/>
</dbReference>
<dbReference type="Pfam" id="PF00903">
    <property type="entry name" value="Glyoxalase"/>
    <property type="match status" value="1"/>
</dbReference>
<reference evidence="4" key="1">
    <citation type="journal article" date="2014" name="Int. J. Syst. Evol. Microbiol.">
        <title>Complete genome sequence of Corynebacterium casei LMG S-19264T (=DSM 44701T), isolated from a smear-ripened cheese.</title>
        <authorList>
            <consortium name="US DOE Joint Genome Institute (JGI-PGF)"/>
            <person name="Walter F."/>
            <person name="Albersmeier A."/>
            <person name="Kalinowski J."/>
            <person name="Ruckert C."/>
        </authorList>
    </citation>
    <scope>NUCLEOTIDE SEQUENCE</scope>
    <source>
        <strain evidence="4">KCTC 32437</strain>
    </source>
</reference>
<proteinExistence type="predicted"/>
<dbReference type="PROSITE" id="PS00934">
    <property type="entry name" value="GLYOXALASE_I_1"/>
    <property type="match status" value="1"/>
</dbReference>
<organism evidence="4 5">
    <name type="scientific">Devosia pacifica</name>
    <dbReference type="NCBI Taxonomy" id="1335967"/>
    <lineage>
        <taxon>Bacteria</taxon>
        <taxon>Pseudomonadati</taxon>
        <taxon>Pseudomonadota</taxon>
        <taxon>Alphaproteobacteria</taxon>
        <taxon>Hyphomicrobiales</taxon>
        <taxon>Devosiaceae</taxon>
        <taxon>Devosia</taxon>
    </lineage>
</organism>
<dbReference type="InterPro" id="IPR004360">
    <property type="entry name" value="Glyas_Fos-R_dOase_dom"/>
</dbReference>
<comment type="caution">
    <text evidence="4">The sequence shown here is derived from an EMBL/GenBank/DDBJ whole genome shotgun (WGS) entry which is preliminary data.</text>
</comment>
<evidence type="ECO:0000313" key="4">
    <source>
        <dbReference type="EMBL" id="GHA31645.1"/>
    </source>
</evidence>
<dbReference type="Gene3D" id="3.10.180.10">
    <property type="entry name" value="2,3-Dihydroxybiphenyl 1,2-Dioxygenase, domain 1"/>
    <property type="match status" value="2"/>
</dbReference>
<dbReference type="AlphaFoldDB" id="A0A918VXI6"/>
<dbReference type="InterPro" id="IPR037523">
    <property type="entry name" value="VOC_core"/>
</dbReference>
<dbReference type="Proteomes" id="UP000646579">
    <property type="component" value="Unassembled WGS sequence"/>
</dbReference>
<dbReference type="SUPFAM" id="SSF54593">
    <property type="entry name" value="Glyoxalase/Bleomycin resistance protein/Dihydroxybiphenyl dioxygenase"/>
    <property type="match status" value="2"/>
</dbReference>
<sequence length="305" mass="33321">MIDARNKTDVSSQPLLPLSTTLGPVRLGVTQRDRALAIWRDIVGLELLHEAENEITLGAGLLPLVILETGARAPVQPASLGLYHLALHVPQRRDLAAVVGRALQQGVRVAPTDHLVSEAAYLWDPDGNGIEITYETPWRGSLANPDEGHYATTSDGRPHSGREPIDLESLFAELDGDHAIRNGLPEGTRIGHVHLHVTDLDRSMAFYRDALGFGGFLLIRSFCMGDVGLDYMPHTIAFNTWAGPHAKQPLADASGLRWFTIALPEKAALEAVIDRLAKGNHQYERSADAVLVRDPDGNHLRLVLH</sequence>
<accession>A0A918VXI6</accession>